<feature type="domain" description="DUF5931" evidence="7">
    <location>
        <begin position="6"/>
        <end position="172"/>
    </location>
</feature>
<sequence length="367" mass="39111">MGLVGLEVVLWRAVAVYRFVALGYAAVLMVNNYHSYTRPWLGWTVLAVMAVWSIVATYTYGRADLRGWPLLIADLLVTMGCLIASHWVVTEASLRRGSATLPMVWVAAVVAAWSFSGGRWRGVIAALFISGADLWLRGSVTMATVNATVLLLLTGFILGYVVSLALDAEEQLQRATKLEAATKERERLARGIHDSVLQVLAIISKRGAELGGEAAELGRLAGEQEVTLRALVSVAPPPTASGQADLRERLRPFASAQVQIASPATVVPLPAEVADELAAAVNSALDNVRVHGGPQTRAWVLLEDEGDSVTVTIRDNGPGFPNGRLAQAAQEGRLGVAQSIVGRLRDIGGSASVTSHDGTEVELRVPR</sequence>
<evidence type="ECO:0000313" key="9">
    <source>
        <dbReference type="Proteomes" id="UP000612899"/>
    </source>
</evidence>
<evidence type="ECO:0000256" key="3">
    <source>
        <dbReference type="ARBA" id="ARBA00023012"/>
    </source>
</evidence>
<evidence type="ECO:0000313" key="8">
    <source>
        <dbReference type="EMBL" id="GIH09489.1"/>
    </source>
</evidence>
<evidence type="ECO:0000256" key="2">
    <source>
        <dbReference type="ARBA" id="ARBA00022777"/>
    </source>
</evidence>
<evidence type="ECO:0000256" key="4">
    <source>
        <dbReference type="SAM" id="MobiDB-lite"/>
    </source>
</evidence>
<evidence type="ECO:0000256" key="1">
    <source>
        <dbReference type="ARBA" id="ARBA00022679"/>
    </source>
</evidence>
<evidence type="ECO:0000256" key="5">
    <source>
        <dbReference type="SAM" id="Phobius"/>
    </source>
</evidence>
<name>A0A8J3VJJ4_9ACTN</name>
<gene>
    <name evidence="8" type="ORF">Rhe02_75560</name>
</gene>
<dbReference type="Pfam" id="PF02518">
    <property type="entry name" value="HATPase_c"/>
    <property type="match status" value="1"/>
</dbReference>
<dbReference type="PANTHER" id="PTHR24421:SF61">
    <property type="entry name" value="OXYGEN SENSOR HISTIDINE KINASE NREB"/>
    <property type="match status" value="1"/>
</dbReference>
<dbReference type="SUPFAM" id="SSF55874">
    <property type="entry name" value="ATPase domain of HSP90 chaperone/DNA topoisomerase II/histidine kinase"/>
    <property type="match status" value="1"/>
</dbReference>
<dbReference type="InterPro" id="IPR050482">
    <property type="entry name" value="Sensor_HK_TwoCompSys"/>
</dbReference>
<dbReference type="NCBIfam" id="NF047322">
    <property type="entry name" value="HK_morpho_MacS"/>
    <property type="match status" value="1"/>
</dbReference>
<accession>A0A8J3VJJ4</accession>
<dbReference type="RefSeq" id="WP_239124305.1">
    <property type="nucleotide sequence ID" value="NZ_BONY01000069.1"/>
</dbReference>
<feature type="domain" description="Histidine kinase/HSP90-like ATPase" evidence="6">
    <location>
        <begin position="274"/>
        <end position="366"/>
    </location>
</feature>
<comment type="caution">
    <text evidence="8">The sequence shown here is derived from an EMBL/GenBank/DDBJ whole genome shotgun (WGS) entry which is preliminary data.</text>
</comment>
<evidence type="ECO:0000259" key="7">
    <source>
        <dbReference type="Pfam" id="PF19354"/>
    </source>
</evidence>
<keyword evidence="1" id="KW-0808">Transferase</keyword>
<dbReference type="InterPro" id="IPR003594">
    <property type="entry name" value="HATPase_dom"/>
</dbReference>
<reference evidence="8" key="1">
    <citation type="submission" date="2021-01" db="EMBL/GenBank/DDBJ databases">
        <title>Whole genome shotgun sequence of Rhizocola hellebori NBRC 109834.</title>
        <authorList>
            <person name="Komaki H."/>
            <person name="Tamura T."/>
        </authorList>
    </citation>
    <scope>NUCLEOTIDE SEQUENCE</scope>
    <source>
        <strain evidence="8">NBRC 109834</strain>
    </source>
</reference>
<dbReference type="AlphaFoldDB" id="A0A8J3VJJ4"/>
<keyword evidence="5" id="KW-0812">Transmembrane</keyword>
<feature type="compositionally biased region" description="Basic and acidic residues" evidence="4">
    <location>
        <begin position="357"/>
        <end position="367"/>
    </location>
</feature>
<keyword evidence="5" id="KW-0472">Membrane</keyword>
<dbReference type="InterPro" id="IPR045975">
    <property type="entry name" value="DUF5931"/>
</dbReference>
<organism evidence="8 9">
    <name type="scientific">Rhizocola hellebori</name>
    <dbReference type="NCBI Taxonomy" id="1392758"/>
    <lineage>
        <taxon>Bacteria</taxon>
        <taxon>Bacillati</taxon>
        <taxon>Actinomycetota</taxon>
        <taxon>Actinomycetes</taxon>
        <taxon>Micromonosporales</taxon>
        <taxon>Micromonosporaceae</taxon>
        <taxon>Rhizocola</taxon>
    </lineage>
</organism>
<dbReference type="GO" id="GO:0016301">
    <property type="term" value="F:kinase activity"/>
    <property type="evidence" value="ECO:0007669"/>
    <property type="project" value="UniProtKB-KW"/>
</dbReference>
<dbReference type="Gene3D" id="3.30.565.10">
    <property type="entry name" value="Histidine kinase-like ATPase, C-terminal domain"/>
    <property type="match status" value="1"/>
</dbReference>
<dbReference type="EMBL" id="BONY01000069">
    <property type="protein sequence ID" value="GIH09489.1"/>
    <property type="molecule type" value="Genomic_DNA"/>
</dbReference>
<feature type="transmembrane region" description="Helical" evidence="5">
    <location>
        <begin position="101"/>
        <end position="120"/>
    </location>
</feature>
<evidence type="ECO:0000259" key="6">
    <source>
        <dbReference type="Pfam" id="PF02518"/>
    </source>
</evidence>
<keyword evidence="2 8" id="KW-0418">Kinase</keyword>
<dbReference type="PANTHER" id="PTHR24421">
    <property type="entry name" value="NITRATE/NITRITE SENSOR PROTEIN NARX-RELATED"/>
    <property type="match status" value="1"/>
</dbReference>
<dbReference type="Proteomes" id="UP000612899">
    <property type="component" value="Unassembled WGS sequence"/>
</dbReference>
<dbReference type="Pfam" id="PF19354">
    <property type="entry name" value="DUF5931"/>
    <property type="match status" value="1"/>
</dbReference>
<protein>
    <submittedName>
        <fullName evidence="8">Histidine kinase</fullName>
    </submittedName>
</protein>
<keyword evidence="9" id="KW-1185">Reference proteome</keyword>
<dbReference type="InterPro" id="IPR036890">
    <property type="entry name" value="HATPase_C_sf"/>
</dbReference>
<keyword evidence="3" id="KW-0902">Two-component regulatory system</keyword>
<feature type="transmembrane region" description="Helical" evidence="5">
    <location>
        <begin position="140"/>
        <end position="166"/>
    </location>
</feature>
<dbReference type="GO" id="GO:0000160">
    <property type="term" value="P:phosphorelay signal transduction system"/>
    <property type="evidence" value="ECO:0007669"/>
    <property type="project" value="UniProtKB-KW"/>
</dbReference>
<feature type="transmembrane region" description="Helical" evidence="5">
    <location>
        <begin position="15"/>
        <end position="33"/>
    </location>
</feature>
<proteinExistence type="predicted"/>
<feature type="transmembrane region" description="Helical" evidence="5">
    <location>
        <begin position="40"/>
        <end position="61"/>
    </location>
</feature>
<feature type="region of interest" description="Disordered" evidence="4">
    <location>
        <begin position="348"/>
        <end position="367"/>
    </location>
</feature>
<keyword evidence="5" id="KW-1133">Transmembrane helix</keyword>
<feature type="transmembrane region" description="Helical" evidence="5">
    <location>
        <begin position="67"/>
        <end position="89"/>
    </location>
</feature>